<dbReference type="InterPro" id="IPR047109">
    <property type="entry name" value="CAD-like"/>
</dbReference>
<dbReference type="FunFam" id="3.40.50.720:FF:000022">
    <property type="entry name" value="Cinnamyl alcohol dehydrogenase"/>
    <property type="match status" value="1"/>
</dbReference>
<evidence type="ECO:0000313" key="8">
    <source>
        <dbReference type="EMBL" id="SCW01638.1"/>
    </source>
</evidence>
<reference evidence="9" key="1">
    <citation type="submission" date="2016-03" db="EMBL/GenBank/DDBJ databases">
        <authorList>
            <person name="Devillers H."/>
        </authorList>
    </citation>
    <scope>NUCLEOTIDE SEQUENCE [LARGE SCALE GENOMIC DNA]</scope>
</reference>
<dbReference type="GO" id="GO:0008270">
    <property type="term" value="F:zinc ion binding"/>
    <property type="evidence" value="ECO:0007669"/>
    <property type="project" value="InterPro"/>
</dbReference>
<keyword evidence="3 5" id="KW-0862">Zinc</keyword>
<dbReference type="Pfam" id="PF08240">
    <property type="entry name" value="ADH_N"/>
    <property type="match status" value="1"/>
</dbReference>
<evidence type="ECO:0000256" key="1">
    <source>
        <dbReference type="ARBA" id="ARBA00001947"/>
    </source>
</evidence>
<evidence type="ECO:0000256" key="2">
    <source>
        <dbReference type="ARBA" id="ARBA00022723"/>
    </source>
</evidence>
<evidence type="ECO:0000259" key="6">
    <source>
        <dbReference type="Pfam" id="PF00107"/>
    </source>
</evidence>
<dbReference type="Gene3D" id="3.40.50.720">
    <property type="entry name" value="NAD(P)-binding Rossmann-like Domain"/>
    <property type="match status" value="1"/>
</dbReference>
<dbReference type="PANTHER" id="PTHR42683">
    <property type="entry name" value="ALDEHYDE REDUCTASE"/>
    <property type="match status" value="1"/>
</dbReference>
<keyword evidence="2 5" id="KW-0479">Metal-binding</keyword>
<evidence type="ECO:0000256" key="5">
    <source>
        <dbReference type="RuleBase" id="RU361277"/>
    </source>
</evidence>
<gene>
    <name evidence="8" type="ORF">LAFE_0E04038G</name>
</gene>
<name>A0A1G4MCX3_LACFM</name>
<dbReference type="OMA" id="ESNCESM"/>
<dbReference type="SUPFAM" id="SSF50129">
    <property type="entry name" value="GroES-like"/>
    <property type="match status" value="1"/>
</dbReference>
<dbReference type="SUPFAM" id="SSF51735">
    <property type="entry name" value="NAD(P)-binding Rossmann-fold domains"/>
    <property type="match status" value="1"/>
</dbReference>
<dbReference type="InterPro" id="IPR036291">
    <property type="entry name" value="NAD(P)-bd_dom_sf"/>
</dbReference>
<evidence type="ECO:0000313" key="9">
    <source>
        <dbReference type="Proteomes" id="UP000190831"/>
    </source>
</evidence>
<dbReference type="Proteomes" id="UP000190831">
    <property type="component" value="Chromosome E"/>
</dbReference>
<dbReference type="GO" id="GO:0016616">
    <property type="term" value="F:oxidoreductase activity, acting on the CH-OH group of donors, NAD or NADP as acceptor"/>
    <property type="evidence" value="ECO:0007669"/>
    <property type="project" value="InterPro"/>
</dbReference>
<keyword evidence="9" id="KW-1185">Reference proteome</keyword>
<protein>
    <submittedName>
        <fullName evidence="8">LAFE_0E04038g1_1</fullName>
    </submittedName>
</protein>
<keyword evidence="4" id="KW-0560">Oxidoreductase</keyword>
<dbReference type="STRING" id="4955.A0A1G4MCX3"/>
<organism evidence="8 9">
    <name type="scientific">Lachancea fermentati</name>
    <name type="common">Zygosaccharomyces fermentati</name>
    <dbReference type="NCBI Taxonomy" id="4955"/>
    <lineage>
        <taxon>Eukaryota</taxon>
        <taxon>Fungi</taxon>
        <taxon>Dikarya</taxon>
        <taxon>Ascomycota</taxon>
        <taxon>Saccharomycotina</taxon>
        <taxon>Saccharomycetes</taxon>
        <taxon>Saccharomycetales</taxon>
        <taxon>Saccharomycetaceae</taxon>
        <taxon>Lachancea</taxon>
    </lineage>
</organism>
<accession>A0A1G4MCX3</accession>
<dbReference type="InterPro" id="IPR013154">
    <property type="entry name" value="ADH-like_N"/>
</dbReference>
<evidence type="ECO:0000256" key="4">
    <source>
        <dbReference type="ARBA" id="ARBA00023002"/>
    </source>
</evidence>
<dbReference type="OrthoDB" id="1879366at2759"/>
<dbReference type="EMBL" id="LT598488">
    <property type="protein sequence ID" value="SCW01638.1"/>
    <property type="molecule type" value="Genomic_DNA"/>
</dbReference>
<feature type="domain" description="Alcohol dehydrogenase-like C-terminal" evidence="6">
    <location>
        <begin position="192"/>
        <end position="318"/>
    </location>
</feature>
<dbReference type="InterPro" id="IPR011032">
    <property type="entry name" value="GroES-like_sf"/>
</dbReference>
<evidence type="ECO:0000259" key="7">
    <source>
        <dbReference type="Pfam" id="PF08240"/>
    </source>
</evidence>
<dbReference type="Pfam" id="PF00107">
    <property type="entry name" value="ADH_zinc_N"/>
    <property type="match status" value="1"/>
</dbReference>
<comment type="cofactor">
    <cofactor evidence="1 5">
        <name>Zn(2+)</name>
        <dbReference type="ChEBI" id="CHEBI:29105"/>
    </cofactor>
</comment>
<dbReference type="InterPro" id="IPR013149">
    <property type="entry name" value="ADH-like_C"/>
</dbReference>
<dbReference type="AlphaFoldDB" id="A0A1G4MCX3"/>
<dbReference type="InterPro" id="IPR002328">
    <property type="entry name" value="ADH_Zn_CS"/>
</dbReference>
<sequence length="361" mass="39129">MDTSTTFNAIGVLDFDKWLEPKKFSYNPASMGPLSIEISIDACGICGSDIHAAAGDWGRAYTPLAVGHEIIGRIVSLGDEVDKSKFHLGDRVGVGPVCDCCHECNRCKDHKEVNCKKGVLTYLGVDPKTGVKTQGGYADRIRVDSRWVFKIPDALESKHAAPLLCGGITGFKPLLTAKVGKGTKVGIVGIGGIGHMTMLFAKALGAEVTAISRSNRKKDDAFELGASDYIATAEEGYELKNADSLDVLVVTTSSFSGSNLDKMLTLLKPAGRMIFITAPPMDEKLTVTPMTMLMNDYVISGSASGSPHEIEYMLEFAAKHDIKPWVETIDISEPNVAKSWQRMLDGDVKYRFVLTGYDKCF</sequence>
<evidence type="ECO:0000256" key="3">
    <source>
        <dbReference type="ARBA" id="ARBA00022833"/>
    </source>
</evidence>
<dbReference type="CDD" id="cd05283">
    <property type="entry name" value="CAD1"/>
    <property type="match status" value="1"/>
</dbReference>
<proteinExistence type="inferred from homology"/>
<dbReference type="PROSITE" id="PS00059">
    <property type="entry name" value="ADH_ZINC"/>
    <property type="match status" value="1"/>
</dbReference>
<feature type="domain" description="Alcohol dehydrogenase-like N-terminal" evidence="7">
    <location>
        <begin position="35"/>
        <end position="153"/>
    </location>
</feature>
<dbReference type="Gene3D" id="3.90.180.10">
    <property type="entry name" value="Medium-chain alcohol dehydrogenases, catalytic domain"/>
    <property type="match status" value="1"/>
</dbReference>
<comment type="similarity">
    <text evidence="5">Belongs to the zinc-containing alcohol dehydrogenase family.</text>
</comment>